<dbReference type="SUPFAM" id="SSF51735">
    <property type="entry name" value="NAD(P)-binding Rossmann-fold domains"/>
    <property type="match status" value="1"/>
</dbReference>
<dbReference type="EMBL" id="JACHDB010000001">
    <property type="protein sequence ID" value="MBB5433100.1"/>
    <property type="molecule type" value="Genomic_DNA"/>
</dbReference>
<dbReference type="AlphaFoldDB" id="A0A7W8QML1"/>
<dbReference type="PANTHER" id="PTHR15020:SF50">
    <property type="entry name" value="UPF0659 PROTEIN YMR090W"/>
    <property type="match status" value="1"/>
</dbReference>
<dbReference type="PANTHER" id="PTHR15020">
    <property type="entry name" value="FLAVIN REDUCTASE-RELATED"/>
    <property type="match status" value="1"/>
</dbReference>
<dbReference type="RefSeq" id="WP_184392559.1">
    <property type="nucleotide sequence ID" value="NZ_BAAAJD010000067.1"/>
</dbReference>
<feature type="domain" description="NAD(P)-binding" evidence="1">
    <location>
        <begin position="7"/>
        <end position="195"/>
    </location>
</feature>
<gene>
    <name evidence="2" type="ORF">HDA36_003184</name>
</gene>
<evidence type="ECO:0000313" key="2">
    <source>
        <dbReference type="EMBL" id="MBB5433100.1"/>
    </source>
</evidence>
<sequence length="223" mass="22969">MRIVIAGGHGKIALRLERLLAARGDAPVALIRDPAQADDVRAAGAEPVVIDLEKATVTELSEKVMDADAVVFAAGAGPGSGAERKWTVDRDGAVLLADAASLAGTRRYVLVSAIGVDDGPAPGSDPVWAAYVQAKKEADDDLRTRGEVLDWTILRPGRLTDEPGTGLVRLGPSVPKDEVTRDDVAAVIAALLAEPASSRSAGRVLDLVGGETPIAEAVEGALS</sequence>
<organism evidence="2 3">
    <name type="scientific">Nocardiopsis composta</name>
    <dbReference type="NCBI Taxonomy" id="157465"/>
    <lineage>
        <taxon>Bacteria</taxon>
        <taxon>Bacillati</taxon>
        <taxon>Actinomycetota</taxon>
        <taxon>Actinomycetes</taxon>
        <taxon>Streptosporangiales</taxon>
        <taxon>Nocardiopsidaceae</taxon>
        <taxon>Nocardiopsis</taxon>
    </lineage>
</organism>
<name>A0A7W8QML1_9ACTN</name>
<dbReference type="InterPro" id="IPR036291">
    <property type="entry name" value="NAD(P)-bd_dom_sf"/>
</dbReference>
<dbReference type="InterPro" id="IPR016040">
    <property type="entry name" value="NAD(P)-bd_dom"/>
</dbReference>
<proteinExistence type="predicted"/>
<dbReference type="Pfam" id="PF13460">
    <property type="entry name" value="NAD_binding_10"/>
    <property type="match status" value="1"/>
</dbReference>
<dbReference type="Proteomes" id="UP000572635">
    <property type="component" value="Unassembled WGS sequence"/>
</dbReference>
<dbReference type="Gene3D" id="3.40.50.720">
    <property type="entry name" value="NAD(P)-binding Rossmann-like Domain"/>
    <property type="match status" value="1"/>
</dbReference>
<protein>
    <submittedName>
        <fullName evidence="2">Nucleoside-diphosphate-sugar epimerase</fullName>
    </submittedName>
</protein>
<keyword evidence="3" id="KW-1185">Reference proteome</keyword>
<evidence type="ECO:0000313" key="3">
    <source>
        <dbReference type="Proteomes" id="UP000572635"/>
    </source>
</evidence>
<reference evidence="2 3" key="1">
    <citation type="submission" date="2020-08" db="EMBL/GenBank/DDBJ databases">
        <title>Sequencing the genomes of 1000 actinobacteria strains.</title>
        <authorList>
            <person name="Klenk H.-P."/>
        </authorList>
    </citation>
    <scope>NUCLEOTIDE SEQUENCE [LARGE SCALE GENOMIC DNA]</scope>
    <source>
        <strain evidence="2 3">DSM 44551</strain>
    </source>
</reference>
<comment type="caution">
    <text evidence="2">The sequence shown here is derived from an EMBL/GenBank/DDBJ whole genome shotgun (WGS) entry which is preliminary data.</text>
</comment>
<accession>A0A7W8QML1</accession>
<evidence type="ECO:0000259" key="1">
    <source>
        <dbReference type="Pfam" id="PF13460"/>
    </source>
</evidence>